<organism evidence="1 2">
    <name type="scientific">Moorena producens 3L</name>
    <dbReference type="NCBI Taxonomy" id="489825"/>
    <lineage>
        <taxon>Bacteria</taxon>
        <taxon>Bacillati</taxon>
        <taxon>Cyanobacteriota</taxon>
        <taxon>Cyanophyceae</taxon>
        <taxon>Coleofasciculales</taxon>
        <taxon>Coleofasciculaceae</taxon>
        <taxon>Moorena</taxon>
    </lineage>
</organism>
<dbReference type="AlphaFoldDB" id="F4XUJ0"/>
<proteinExistence type="predicted"/>
<keyword evidence="2" id="KW-1185">Reference proteome</keyword>
<dbReference type="Proteomes" id="UP000003959">
    <property type="component" value="Unassembled WGS sequence"/>
</dbReference>
<name>F4XUJ0_9CYAN</name>
<dbReference type="RefSeq" id="WP_008186236.1">
    <property type="nucleotide sequence ID" value="NZ_GL890931.1"/>
</dbReference>
<reference evidence="2" key="1">
    <citation type="journal article" date="2011" name="Proc. Natl. Acad. Sci. U.S.A.">
        <title>Genomic insights into the physiology and ecology of the marine filamentous cyanobacterium Lyngbya majuscula.</title>
        <authorList>
            <person name="Jones A.C."/>
            <person name="Monroe E.A."/>
            <person name="Podell S."/>
            <person name="Hess W.R."/>
            <person name="Klages S."/>
            <person name="Esquenazi E."/>
            <person name="Niessen S."/>
            <person name="Hoover H."/>
            <person name="Rothmann M."/>
            <person name="Lasken R.S."/>
            <person name="Yates J.R.III."/>
            <person name="Reinhardt R."/>
            <person name="Kube M."/>
            <person name="Burkart M.D."/>
            <person name="Allen E.E."/>
            <person name="Dorrestein P.C."/>
            <person name="Gerwick W.H."/>
            <person name="Gerwick L."/>
        </authorList>
    </citation>
    <scope>NUCLEOTIDE SEQUENCE [LARGE SCALE GENOMIC DNA]</scope>
    <source>
        <strain evidence="2">3L</strain>
    </source>
</reference>
<sequence>MGMLVERASCLFLRLSGMLVEWACWWNGHVGGTGMLVERACWWNGHVGGTGMLVERACWWNGHVGGMGMLVEWACWWNGHVGGMGMLVEWASCPLQFPDGQDAHPTPIHPLIQQLPCIQLSAIGQRLTADG</sequence>
<gene>
    <name evidence="1" type="ORF">LYNGBM3L_33050</name>
</gene>
<accession>F4XUJ0</accession>
<protein>
    <submittedName>
        <fullName evidence="1">Uncharacterized protein</fullName>
    </submittedName>
</protein>
<dbReference type="EMBL" id="GL890931">
    <property type="protein sequence ID" value="EGJ31815.1"/>
    <property type="molecule type" value="Genomic_DNA"/>
</dbReference>
<evidence type="ECO:0000313" key="1">
    <source>
        <dbReference type="EMBL" id="EGJ31815.1"/>
    </source>
</evidence>
<dbReference type="HOGENOM" id="CLU_1925196_0_0_3"/>
<evidence type="ECO:0000313" key="2">
    <source>
        <dbReference type="Proteomes" id="UP000003959"/>
    </source>
</evidence>